<dbReference type="PANTHER" id="PTHR11319:SF35">
    <property type="entry name" value="OUTER MEMBRANE PROTEIN PMPC-RELATED"/>
    <property type="match status" value="1"/>
</dbReference>
<feature type="transmembrane region" description="Helical" evidence="3">
    <location>
        <begin position="2742"/>
        <end position="2766"/>
    </location>
</feature>
<evidence type="ECO:0000256" key="3">
    <source>
        <dbReference type="SAM" id="Phobius"/>
    </source>
</evidence>
<dbReference type="HOGENOM" id="CLU_000411_0_0_1"/>
<feature type="domain" description="Laminin EGF-like" evidence="4">
    <location>
        <begin position="776"/>
        <end position="811"/>
    </location>
</feature>
<reference evidence="5 6" key="1">
    <citation type="journal article" date="2006" name="Nature">
        <title>Global trends of whole-genome duplications revealed by the ciliate Paramecium tetraurelia.</title>
        <authorList>
            <consortium name="Genoscope"/>
            <person name="Aury J.-M."/>
            <person name="Jaillon O."/>
            <person name="Duret L."/>
            <person name="Noel B."/>
            <person name="Jubin C."/>
            <person name="Porcel B.M."/>
            <person name="Segurens B."/>
            <person name="Daubin V."/>
            <person name="Anthouard V."/>
            <person name="Aiach N."/>
            <person name="Arnaiz O."/>
            <person name="Billaut A."/>
            <person name="Beisson J."/>
            <person name="Blanc I."/>
            <person name="Bouhouche K."/>
            <person name="Camara F."/>
            <person name="Duharcourt S."/>
            <person name="Guigo R."/>
            <person name="Gogendeau D."/>
            <person name="Katinka M."/>
            <person name="Keller A.-M."/>
            <person name="Kissmehl R."/>
            <person name="Klotz C."/>
            <person name="Koll F."/>
            <person name="Le Moue A."/>
            <person name="Lepere C."/>
            <person name="Malinsky S."/>
            <person name="Nowacki M."/>
            <person name="Nowak J.K."/>
            <person name="Plattner H."/>
            <person name="Poulain J."/>
            <person name="Ruiz F."/>
            <person name="Serrano V."/>
            <person name="Zagulski M."/>
            <person name="Dessen P."/>
            <person name="Betermier M."/>
            <person name="Weissenbach J."/>
            <person name="Scarpelli C."/>
            <person name="Schachter V."/>
            <person name="Sperling L."/>
            <person name="Meyer E."/>
            <person name="Cohen J."/>
            <person name="Wincker P."/>
        </authorList>
    </citation>
    <scope>NUCLEOTIDE SEQUENCE [LARGE SCALE GENOMIC DNA]</scope>
    <source>
        <strain evidence="5 6">Stock d4-2</strain>
    </source>
</reference>
<proteinExistence type="predicted"/>
<keyword evidence="1" id="KW-0245">EGF-like domain</keyword>
<protein>
    <recommendedName>
        <fullName evidence="4">Laminin EGF-like domain-containing protein</fullName>
    </recommendedName>
</protein>
<dbReference type="PROSITE" id="PS01248">
    <property type="entry name" value="EGF_LAM_1"/>
    <property type="match status" value="1"/>
</dbReference>
<feature type="transmembrane region" description="Helical" evidence="3">
    <location>
        <begin position="2892"/>
        <end position="2917"/>
    </location>
</feature>
<dbReference type="KEGG" id="ptm:GSPATT00018534001"/>
<dbReference type="PANTHER" id="PTHR11319">
    <property type="entry name" value="G PROTEIN-COUPLED RECEPTOR-RELATED"/>
    <property type="match status" value="1"/>
</dbReference>
<feature type="transmembrane region" description="Helical" evidence="3">
    <location>
        <begin position="2994"/>
        <end position="3019"/>
    </location>
</feature>
<evidence type="ECO:0000259" key="4">
    <source>
        <dbReference type="PROSITE" id="PS01248"/>
    </source>
</evidence>
<keyword evidence="3" id="KW-0812">Transmembrane</keyword>
<dbReference type="eggNOG" id="KOG3525">
    <property type="taxonomic scope" value="Eukaryota"/>
</dbReference>
<dbReference type="STRING" id="5888.A0DMR3"/>
<feature type="compositionally biased region" description="Basic and acidic residues" evidence="2">
    <location>
        <begin position="3167"/>
        <end position="3187"/>
    </location>
</feature>
<keyword evidence="6" id="KW-1185">Reference proteome</keyword>
<dbReference type="InParanoid" id="A0DMR3"/>
<feature type="transmembrane region" description="Helical" evidence="3">
    <location>
        <begin position="2956"/>
        <end position="2982"/>
    </location>
</feature>
<feature type="transmembrane region" description="Helical" evidence="3">
    <location>
        <begin position="32"/>
        <end position="52"/>
    </location>
</feature>
<feature type="transmembrane region" description="Helical" evidence="3">
    <location>
        <begin position="2786"/>
        <end position="2805"/>
    </location>
</feature>
<feature type="region of interest" description="Disordered" evidence="2">
    <location>
        <begin position="3160"/>
        <end position="3187"/>
    </location>
</feature>
<dbReference type="CDD" id="cd00064">
    <property type="entry name" value="FU"/>
    <property type="match status" value="1"/>
</dbReference>
<evidence type="ECO:0000313" key="6">
    <source>
        <dbReference type="Proteomes" id="UP000000600"/>
    </source>
</evidence>
<dbReference type="RefSeq" id="XP_001451727.1">
    <property type="nucleotide sequence ID" value="XM_001451690.1"/>
</dbReference>
<evidence type="ECO:0000313" key="5">
    <source>
        <dbReference type="EMBL" id="CAK84330.1"/>
    </source>
</evidence>
<organism evidence="5 6">
    <name type="scientific">Paramecium tetraurelia</name>
    <dbReference type="NCBI Taxonomy" id="5888"/>
    <lineage>
        <taxon>Eukaryota</taxon>
        <taxon>Sar</taxon>
        <taxon>Alveolata</taxon>
        <taxon>Ciliophora</taxon>
        <taxon>Intramacronucleata</taxon>
        <taxon>Oligohymenophorea</taxon>
        <taxon>Peniculida</taxon>
        <taxon>Parameciidae</taxon>
        <taxon>Paramecium</taxon>
    </lineage>
</organism>
<keyword evidence="3" id="KW-1133">Transmembrane helix</keyword>
<dbReference type="OrthoDB" id="296301at2759"/>
<dbReference type="OMA" id="NCIICPP"/>
<keyword evidence="3" id="KW-0472">Membrane</keyword>
<evidence type="ECO:0000256" key="1">
    <source>
        <dbReference type="ARBA" id="ARBA00022536"/>
    </source>
</evidence>
<dbReference type="InterPro" id="IPR002049">
    <property type="entry name" value="LE_dom"/>
</dbReference>
<accession>A0DMR3</accession>
<dbReference type="Proteomes" id="UP000000600">
    <property type="component" value="Unassembled WGS sequence"/>
</dbReference>
<gene>
    <name evidence="5" type="ORF">GSPATT00018534001</name>
</gene>
<dbReference type="GeneID" id="5037512"/>
<feature type="transmembrane region" description="Helical" evidence="3">
    <location>
        <begin position="3031"/>
        <end position="3054"/>
    </location>
</feature>
<sequence length="3187" mass="367659">MSFLFCQSIQLNQIRDLSIQIVFLYCYQLFKGIFFIVVQLSFQLNICLLLLIKYIRFRIQQDVFTLCQFQNIENYFRFNQVLQVKSSIIKKKTLSRLVSQFNNCNLMYFCRTLSEILLLSTIFQMVKSSCDVFKFITTPDTGAASVSLDLSTTLYTDFGIGVWTRFQSQLEDNDSLNKKILNHFVFAQLLDGSFPLIYFIKQDREAQVIYFEVILQNDQYFEMRELELKQDLVGQKWVFFYFCYSKSIKQYNMFVYVDKDTINVQMAGGGEYLNQHNLIIPFTVGGELQYSNEKFNVNLDLSPFAGEISDLDIRTDVQSFYPNIPTFLSHLEDTNCELYKCPATAQTTVLTDFYNGGFILNKQVTFFNKRFVLFGWVKLNELADIRSLETILVRATFRKIYYGDKYQGEKALYWKYFQSTMRDQDNGFEVSTYHDVKGASNIKYQTLESDTISQKSEYFQSAITSWHWFVYQEGLPNSKIELSIYFGNYKELKTYSMTQIHYEKSTYYFNIGGDKFIKTFSGEVRNLTFSYCQANDNKPDRYCHYSCNTCFGPNESECIDCKPVSKRELNGTYCPCIINYLDVGLPTCINKFTVLGGITIQEGLIEDSSGCQRNQFLVKMKGNSYCLDCPGAITPYGLYCIDCIYNPNTWYLNPICKIDYLMPFTDKTTYVFQRRDRKKKDYEYFLINYNSIQDQAVLETCFGCLGQTDSTINFIEKYTMNQLSKIICKNCYVSLNGECVNLQPYCDECDDNQLCTTCQQNYTLFQSKCYQCPSYCPDCKYNSTGYYCNSCIDRYYYNSTLEQCQQCGAFCEICFYQSRLNLLQCVKCVDNEKYFVAAEYTQCLPKNLDNCKYQVQEFFMTLSNQTNVYATYILSIDLHSQYFSYPTFDLCLKCNPHYVNFMKCGQQYGCYTVDEIESKSGKPLPQALRQKVLNDPKFELGYHEKQLKDTMENYYILFGDSVVDNNISYNPIVLEQKEIGQQVCRDQYCLYCIQNYVYSQEYCVKCFKPYYAHKLQGNCIICPPGCVECEHGNKFYKDGWKSDLLPGYQLRTKQEWHHFNLFVLSTTIDEYEVTCLKCAEGLMQQNGKCYPKCPCESCIIENEQVKCVTCQNSIKTVINDKCTQCPQFCELCREFTPQEISQINPYFNQQNPAYKGYAKQCLKRDIQDPPQGILYNDPSLGQELNCKNADQKDCYFFVELQQQVHCGTTQFQQRLNQETDEDARQYFMKYNLPLQNLFSSSNSSHFYIETDYLFTELNSKSVKLIRYIVNILPNSGDCIINKNTFIQSQIRQNVFTVKYIELIIQSQNDIPIHMEGDVSFLEFSTVTLKNVQIIPTSKYLSLNVNSVFGVSFLIDQFSIKNAVDLQFQIKLQNPNSISIKNFEISDSKLNNIDGIIRYYFTQPIKNTLIYSIDTILIQNCQILNSNLFVQILGTDQGNQKFIANNFKSYNNKYTNSIVLYTEFPNQLRESEFTIQQFLSDQEQLTQSSLFILHGALSVILTDITVQNGDFFAEVKLFKLPLFTINNMLIEGNTFESADNRVITNVVDALYQDSISISSLTLNTIAFKNNFYQGSKVFIELIQSQNFKDLRIQIDDLSLESNQFTLQQYSSLMTSSNSSIYFDVNQMTILNLNIVRAFTLPEISINNVDKLVLKNIKATLNSGFKIQLIHQQLSCIQQSLEIGYGSMLQIFNTKTIEIDKLQVLGLIVLNLPIITIKSLDGSNYRQKETIMIQQVQFSNNTMILTKLAEQPTILSIISEQQQEITLNKMICFNNHHHNYQEDLLFKQSSTILIQNPNSNIVLAESTFSNNVLTNNQGSNLVLISNTLKVSNCIFQNQNDLQFKYLRDRLIWGYNKGDVVYFENLYSLFSIKTKGGNGYLSANQINLQNISSNNSLALQGGAFYFGTQSSGSIAIQNCVFNFSQANLQMKEKSQGGTLFIDASQSDLHLSILNNSFSNSYSRNEGGTIFIEPSRNNNSIIIYYNTVQNVFSFQNAFLKLPVTFSSKSLILQFTVFDLSIKNTYIGYLEYLGKIQNLSSSEISLQTQNYLISIKRGNLTLRSCNIFDIFDYGALEVLEASQIKLDTVLIQNITIISGSILSLQLNKKYLTQVQLINVKLKDISEVIGDVSLPNTPISTVPESFYKCDLTSNQPTSLQALYDQEQRYIISLNNFYAIIKNKTNPNFIFEIDSVSANHYILLDNMNIQKINCANCQKGVLKFTNIDEEQNQNLIYINGFILKDNQCGIFSCFVIAAKSTNEIQLFSKFKSNRILGQEKAEFDKQISTIKLEKSLFDNNQATFGGAILISALSSVISNCQFTNNIASSVAGALYFDYELDTQLIVYDSVFANNQAKVGGALYLSDFQMQSPSKMNNVFQGNQASYFGDNLANQPTQLTLQIGSKIMQKKILEKNSTNKTEIIDVKQYKMGSLEYDNIMLPSGQPIGGYQIFDEITQSYIPYNFTFRILPLNDENSQIKSLEGSKCFIRGRQIIDKQEGEFLTNFTSITEVLFNSTSQDYNLDQMEITFDPDYSSIGYLQLEITCNSIKIPIFEEKPPYLLQDYFTNYRLRVNLQTFPCQRGEYKTRLGTCKLCDSNADQYNVKAGDQCQIKDPIKMQQVSSARVMLRPEYWRPFESSDKIEYCLNLPENCVGGWNPGNDLCSQAHVGALCEQCDIYNIRGQGAHSVSTSYKCGSCNNIGDNTLKVILVSIWTMISIFLSVKGTVETVDKMITQSKMHHLKIFRKDPKAGYGSVLIKVLTNYLQIIGAVSTFQLKLPSALQSSVRSVGNPTEAMSFSLDCFLVNLVDINIIYFRMIWALFMPMLYIFTFLIIYAVVILIRLAKPNKSAITTTAIYLFTYLQPTLIGGFISLLSFRQISNLYWIQGNVAYRYDTQTHFNWILTFILPSTLTLAFFIPAFMFISLYKQRHHLDKENTRKNWGYLYNEYQTEAYFWEIVKILEKGFIIIFLTFYEDLIIIKGALVFIIVFIYQVLTRSYRPYKLPFLNLIDEFSTLICGTSIVIGMTIYQSSLSNNQEIVWPFYMLLIIFNLVFIIIILWEIVLAQLEDQQENIDKVRDMINKKYPRLINSNWIFKRLLTNRGQQQKRVKNRFQMIRRYLMKLVRNNPGIYKLPTPPPSIQEIPFINQEKQNLLPAHQQSNQENMIAPQSNGAKVFPVDHDQRTFESVRYDDKRQSP</sequence>
<feature type="transmembrane region" description="Helical" evidence="3">
    <location>
        <begin position="2699"/>
        <end position="2721"/>
    </location>
</feature>
<evidence type="ECO:0000256" key="2">
    <source>
        <dbReference type="SAM" id="MobiDB-lite"/>
    </source>
</evidence>
<dbReference type="SUPFAM" id="SSF57184">
    <property type="entry name" value="Growth factor receptor domain"/>
    <property type="match status" value="1"/>
</dbReference>
<dbReference type="InterPro" id="IPR009030">
    <property type="entry name" value="Growth_fac_rcpt_cys_sf"/>
</dbReference>
<dbReference type="InterPro" id="IPR006212">
    <property type="entry name" value="Furin_repeat"/>
</dbReference>
<name>A0DMR3_PARTE</name>
<feature type="transmembrane region" description="Helical" evidence="3">
    <location>
        <begin position="2817"/>
        <end position="2835"/>
    </location>
</feature>
<feature type="transmembrane region" description="Helical" evidence="3">
    <location>
        <begin position="2847"/>
        <end position="2867"/>
    </location>
</feature>
<dbReference type="EMBL" id="CT868507">
    <property type="protein sequence ID" value="CAK84330.1"/>
    <property type="molecule type" value="Genomic_DNA"/>
</dbReference>